<gene>
    <name evidence="3" type="ORF">BBG20_00155</name>
    <name evidence="4" type="ORF">C9382_23060</name>
</gene>
<feature type="compositionally biased region" description="Basic and acidic residues" evidence="1">
    <location>
        <begin position="113"/>
        <end position="122"/>
    </location>
</feature>
<feature type="region of interest" description="Disordered" evidence="1">
    <location>
        <begin position="97"/>
        <end position="122"/>
    </location>
</feature>
<protein>
    <submittedName>
        <fullName evidence="4">XRE family transcriptional regulator</fullName>
    </submittedName>
</protein>
<evidence type="ECO:0000259" key="2">
    <source>
        <dbReference type="PROSITE" id="PS50943"/>
    </source>
</evidence>
<dbReference type="OrthoDB" id="7003088at2"/>
<dbReference type="Proteomes" id="UP000095081">
    <property type="component" value="Unassembled WGS sequence"/>
</dbReference>
<name>A0A2T4FR24_9PSED</name>
<evidence type="ECO:0000313" key="5">
    <source>
        <dbReference type="Proteomes" id="UP000095081"/>
    </source>
</evidence>
<dbReference type="PROSITE" id="PS50943">
    <property type="entry name" value="HTH_CROC1"/>
    <property type="match status" value="1"/>
</dbReference>
<dbReference type="Pfam" id="PF01381">
    <property type="entry name" value="HTH_3"/>
    <property type="match status" value="1"/>
</dbReference>
<evidence type="ECO:0000313" key="4">
    <source>
        <dbReference type="EMBL" id="PTC25843.1"/>
    </source>
</evidence>
<keyword evidence="5" id="KW-1185">Reference proteome</keyword>
<dbReference type="RefSeq" id="WP_049827965.1">
    <property type="nucleotide sequence ID" value="NZ_MAUE01000001.1"/>
</dbReference>
<dbReference type="EMBL" id="MAUE01000001">
    <property type="protein sequence ID" value="OCW30424.1"/>
    <property type="molecule type" value="Genomic_DNA"/>
</dbReference>
<reference evidence="3 5" key="1">
    <citation type="submission" date="2016-06" db="EMBL/GenBank/DDBJ databases">
        <title>Draft genome sequence of Pseudomonas sp. S1E40, a novel strain antagonistic activity to fungal plant pathogen.</title>
        <authorList>
            <person name="Tambong J.T."/>
            <person name="Tchagang C."/>
            <person name="Xu R."/>
        </authorList>
    </citation>
    <scope>NUCLEOTIDE SEQUENCE [LARGE SCALE GENOMIC DNA]</scope>
    <source>
        <strain evidence="3 5">S1E40</strain>
    </source>
</reference>
<dbReference type="Gene3D" id="1.10.260.40">
    <property type="entry name" value="lambda repressor-like DNA-binding domains"/>
    <property type="match status" value="1"/>
</dbReference>
<evidence type="ECO:0000313" key="6">
    <source>
        <dbReference type="Proteomes" id="UP000240571"/>
    </source>
</evidence>
<dbReference type="InterPro" id="IPR010982">
    <property type="entry name" value="Lambda_DNA-bd_dom_sf"/>
</dbReference>
<proteinExistence type="predicted"/>
<sequence>MSAEIIDFYRVKSDSEAAEDADLLAFFQRLPLTFSADHSSVARKMLGWSIEALAFRSSVSVKAIKDLESGTRKLNQVTMQALAYAFENEGLIFMPGHPPSKGENCRGATSNPKHRDDFHLIE</sequence>
<dbReference type="Proteomes" id="UP000240571">
    <property type="component" value="Unassembled WGS sequence"/>
</dbReference>
<dbReference type="EMBL" id="PYWW01000049">
    <property type="protein sequence ID" value="PTC25843.1"/>
    <property type="molecule type" value="Genomic_DNA"/>
</dbReference>
<dbReference type="AlphaFoldDB" id="A0A2T4FR24"/>
<comment type="caution">
    <text evidence="4">The sequence shown here is derived from an EMBL/GenBank/DDBJ whole genome shotgun (WGS) entry which is preliminary data.</text>
</comment>
<organism evidence="4 6">
    <name type="scientific">Pseudomonas aylmerensis</name>
    <dbReference type="NCBI Taxonomy" id="1869229"/>
    <lineage>
        <taxon>Bacteria</taxon>
        <taxon>Pseudomonadati</taxon>
        <taxon>Pseudomonadota</taxon>
        <taxon>Gammaproteobacteria</taxon>
        <taxon>Pseudomonadales</taxon>
        <taxon>Pseudomonadaceae</taxon>
        <taxon>Pseudomonas</taxon>
    </lineage>
</organism>
<dbReference type="SMART" id="SM00530">
    <property type="entry name" value="HTH_XRE"/>
    <property type="match status" value="1"/>
</dbReference>
<dbReference type="SUPFAM" id="SSF47413">
    <property type="entry name" value="lambda repressor-like DNA-binding domains"/>
    <property type="match status" value="1"/>
</dbReference>
<accession>A0A2T4FR24</accession>
<reference evidence="4 6" key="2">
    <citation type="submission" date="2018-03" db="EMBL/GenBank/DDBJ databases">
        <title>Diversity of bacteria associated with corn roots inoculated with woodland soils in Canada, and Description of Pseudomonas aylmerense sp. nov.</title>
        <authorList>
            <person name="Tambong J.T."/>
            <person name="Xu R."/>
            <person name="Tchagang C."/>
        </authorList>
    </citation>
    <scope>NUCLEOTIDE SEQUENCE [LARGE SCALE GENOMIC DNA]</scope>
    <source>
        <strain evidence="4 6">S1E44</strain>
    </source>
</reference>
<dbReference type="CDD" id="cd00093">
    <property type="entry name" value="HTH_XRE"/>
    <property type="match status" value="1"/>
</dbReference>
<dbReference type="InterPro" id="IPR001387">
    <property type="entry name" value="Cro/C1-type_HTH"/>
</dbReference>
<evidence type="ECO:0000256" key="1">
    <source>
        <dbReference type="SAM" id="MobiDB-lite"/>
    </source>
</evidence>
<feature type="domain" description="HTH cro/C1-type" evidence="2">
    <location>
        <begin position="42"/>
        <end position="93"/>
    </location>
</feature>
<evidence type="ECO:0000313" key="3">
    <source>
        <dbReference type="EMBL" id="OCW30424.1"/>
    </source>
</evidence>
<dbReference type="GO" id="GO:0003677">
    <property type="term" value="F:DNA binding"/>
    <property type="evidence" value="ECO:0007669"/>
    <property type="project" value="InterPro"/>
</dbReference>